<dbReference type="RefSeq" id="WP_090272745.1">
    <property type="nucleotide sequence ID" value="NZ_LT629748.1"/>
</dbReference>
<evidence type="ECO:0000256" key="1">
    <source>
        <dbReference type="SAM" id="MobiDB-lite"/>
    </source>
</evidence>
<feature type="region of interest" description="Disordered" evidence="1">
    <location>
        <begin position="128"/>
        <end position="149"/>
    </location>
</feature>
<name>A0A1H1QL29_9GAMM</name>
<feature type="compositionally biased region" description="Basic residues" evidence="1">
    <location>
        <begin position="139"/>
        <end position="149"/>
    </location>
</feature>
<gene>
    <name evidence="2" type="ORF">SAMN05216198_1516</name>
</gene>
<dbReference type="STRING" id="797277.SAMN05216198_1516"/>
<dbReference type="Proteomes" id="UP000243426">
    <property type="component" value="Chromosome I"/>
</dbReference>
<accession>A0A1H1QL29</accession>
<evidence type="ECO:0000313" key="2">
    <source>
        <dbReference type="EMBL" id="SDS24160.1"/>
    </source>
</evidence>
<dbReference type="EMBL" id="LT629748">
    <property type="protein sequence ID" value="SDS24160.1"/>
    <property type="molecule type" value="Genomic_DNA"/>
</dbReference>
<protein>
    <submittedName>
        <fullName evidence="2">Uncharacterized protein</fullName>
    </submittedName>
</protein>
<sequence length="149" mass="17047">MTAPIDPHEYLYGVKVVDIGDLRIARGLTRRPIKTCRHLRLTYDERERRVYCNDCETDVEPFDAFIGLVQFHDGASKKIRAEHKAAQEAARYQVRGRAAKAMDEAWRKQKSVPLCPHCKEGILPEDVLPAPPAGDKKWALAKRNRDKKP</sequence>
<proteinExistence type="predicted"/>
<reference evidence="3" key="1">
    <citation type="submission" date="2016-10" db="EMBL/GenBank/DDBJ databases">
        <authorList>
            <person name="Varghese N."/>
            <person name="Submissions S."/>
        </authorList>
    </citation>
    <scope>NUCLEOTIDE SEQUENCE [LARGE SCALE GENOMIC DNA]</scope>
    <source>
        <strain evidence="3">2SM5</strain>
    </source>
</reference>
<dbReference type="OrthoDB" id="8689083at2"/>
<keyword evidence="3" id="KW-1185">Reference proteome</keyword>
<evidence type="ECO:0000313" key="3">
    <source>
        <dbReference type="Proteomes" id="UP000243426"/>
    </source>
</evidence>
<dbReference type="AlphaFoldDB" id="A0A1H1QL29"/>
<organism evidence="2 3">
    <name type="scientific">Halopseudomonas litoralis</name>
    <dbReference type="NCBI Taxonomy" id="797277"/>
    <lineage>
        <taxon>Bacteria</taxon>
        <taxon>Pseudomonadati</taxon>
        <taxon>Pseudomonadota</taxon>
        <taxon>Gammaproteobacteria</taxon>
        <taxon>Pseudomonadales</taxon>
        <taxon>Pseudomonadaceae</taxon>
        <taxon>Halopseudomonas</taxon>
    </lineage>
</organism>